<gene>
    <name evidence="1" type="ORF">SAMN05660859_1670</name>
</gene>
<proteinExistence type="predicted"/>
<dbReference type="EMBL" id="FMTP01000002">
    <property type="protein sequence ID" value="SCW56525.1"/>
    <property type="molecule type" value="Genomic_DNA"/>
</dbReference>
<evidence type="ECO:0000313" key="1">
    <source>
        <dbReference type="EMBL" id="SCW56525.1"/>
    </source>
</evidence>
<sequence>MAKRPALIPQSDATRLFKAARAAGYARARLITHPDGRIEIVGEDAEAASPAMELSPYEKWKAGNAR</sequence>
<reference evidence="2" key="1">
    <citation type="submission" date="2016-10" db="EMBL/GenBank/DDBJ databases">
        <authorList>
            <person name="Varghese N."/>
            <person name="Submissions S."/>
        </authorList>
    </citation>
    <scope>NUCLEOTIDE SEQUENCE [LARGE SCALE GENOMIC DNA]</scope>
    <source>
        <strain evidence="2">CGMCC 1.1761</strain>
    </source>
</reference>
<dbReference type="RefSeq" id="WP_091437839.1">
    <property type="nucleotide sequence ID" value="NZ_FMTP01000002.1"/>
</dbReference>
<name>A0A1G4RJ52_9HYPH</name>
<protein>
    <submittedName>
        <fullName evidence="1">Uncharacterized protein</fullName>
    </submittedName>
</protein>
<keyword evidence="2" id="KW-1185">Reference proteome</keyword>
<dbReference type="Proteomes" id="UP000198889">
    <property type="component" value="Unassembled WGS sequence"/>
</dbReference>
<evidence type="ECO:0000313" key="2">
    <source>
        <dbReference type="Proteomes" id="UP000198889"/>
    </source>
</evidence>
<dbReference type="AlphaFoldDB" id="A0A1G4RJ52"/>
<accession>A0A1G4RJ52</accession>
<dbReference type="STRING" id="177413.SAMN05660859_1670"/>
<organism evidence="1 2">
    <name type="scientific">Ancylobacter rudongensis</name>
    <dbReference type="NCBI Taxonomy" id="177413"/>
    <lineage>
        <taxon>Bacteria</taxon>
        <taxon>Pseudomonadati</taxon>
        <taxon>Pseudomonadota</taxon>
        <taxon>Alphaproteobacteria</taxon>
        <taxon>Hyphomicrobiales</taxon>
        <taxon>Xanthobacteraceae</taxon>
        <taxon>Ancylobacter</taxon>
    </lineage>
</organism>